<gene>
    <name evidence="2" type="ORF">EV147_4323</name>
</gene>
<name>A0A4Q7RF47_9BURK</name>
<keyword evidence="1" id="KW-0472">Membrane</keyword>
<protein>
    <submittedName>
        <fullName evidence="2">Uncharacterized protein</fullName>
    </submittedName>
</protein>
<feature type="transmembrane region" description="Helical" evidence="1">
    <location>
        <begin position="26"/>
        <end position="44"/>
    </location>
</feature>
<organism evidence="2 3">
    <name type="scientific">Cupriavidus agavae</name>
    <dbReference type="NCBI Taxonomy" id="1001822"/>
    <lineage>
        <taxon>Bacteria</taxon>
        <taxon>Pseudomonadati</taxon>
        <taxon>Pseudomonadota</taxon>
        <taxon>Betaproteobacteria</taxon>
        <taxon>Burkholderiales</taxon>
        <taxon>Burkholderiaceae</taxon>
        <taxon>Cupriavidus</taxon>
    </lineage>
</organism>
<evidence type="ECO:0000313" key="2">
    <source>
        <dbReference type="EMBL" id="RZT31823.1"/>
    </source>
</evidence>
<proteinExistence type="predicted"/>
<dbReference type="Proteomes" id="UP000291078">
    <property type="component" value="Unassembled WGS sequence"/>
</dbReference>
<keyword evidence="1" id="KW-1133">Transmembrane helix</keyword>
<accession>A0A4Q7RF47</accession>
<evidence type="ECO:0000313" key="3">
    <source>
        <dbReference type="Proteomes" id="UP000291078"/>
    </source>
</evidence>
<evidence type="ECO:0000256" key="1">
    <source>
        <dbReference type="SAM" id="Phobius"/>
    </source>
</evidence>
<comment type="caution">
    <text evidence="2">The sequence shown here is derived from an EMBL/GenBank/DDBJ whole genome shotgun (WGS) entry which is preliminary data.</text>
</comment>
<sequence length="145" mass="15047">MSEARDEPARWLAHATAGALRAAARLNIAALVLALVNVALAGIMAPTGTLWLVAGAVAALLAAAQLWLLVRVEVDRRLFDALALAGAAPDLAELDAALAALGWMPASRAGRPMAARARGASRFLTIAGVLMALQWLIAVVILLLR</sequence>
<feature type="transmembrane region" description="Helical" evidence="1">
    <location>
        <begin position="50"/>
        <end position="70"/>
    </location>
</feature>
<feature type="transmembrane region" description="Helical" evidence="1">
    <location>
        <begin position="123"/>
        <end position="144"/>
    </location>
</feature>
<dbReference type="EMBL" id="SGXM01000008">
    <property type="protein sequence ID" value="RZT31823.1"/>
    <property type="molecule type" value="Genomic_DNA"/>
</dbReference>
<dbReference type="RefSeq" id="WP_130393226.1">
    <property type="nucleotide sequence ID" value="NZ_SGXM01000008.1"/>
</dbReference>
<dbReference type="AlphaFoldDB" id="A0A4Q7RF47"/>
<reference evidence="2 3" key="1">
    <citation type="journal article" date="2015" name="Stand. Genomic Sci.">
        <title>Genomic Encyclopedia of Bacterial and Archaeal Type Strains, Phase III: the genomes of soil and plant-associated and newly described type strains.</title>
        <authorList>
            <person name="Whitman W.B."/>
            <person name="Woyke T."/>
            <person name="Klenk H.P."/>
            <person name="Zhou Y."/>
            <person name="Lilburn T.G."/>
            <person name="Beck B.J."/>
            <person name="De Vos P."/>
            <person name="Vandamme P."/>
            <person name="Eisen J.A."/>
            <person name="Garrity G."/>
            <person name="Hugenholtz P."/>
            <person name="Kyrpides N.C."/>
        </authorList>
    </citation>
    <scope>NUCLEOTIDE SEQUENCE [LARGE SCALE GENOMIC DNA]</scope>
    <source>
        <strain evidence="2 3">ASC-9842</strain>
    </source>
</reference>
<keyword evidence="3" id="KW-1185">Reference proteome</keyword>
<keyword evidence="1" id="KW-0812">Transmembrane</keyword>